<reference evidence="2 3" key="1">
    <citation type="submission" date="2017-10" db="EMBL/GenBank/DDBJ databases">
        <title>Draft genome of Longibacter Salinarum.</title>
        <authorList>
            <person name="Goh K.M."/>
            <person name="Shamsir M.S."/>
            <person name="Lim S.W."/>
        </authorList>
    </citation>
    <scope>NUCLEOTIDE SEQUENCE [LARGE SCALE GENOMIC DNA]</scope>
    <source>
        <strain evidence="2 3">KCTC 52045</strain>
    </source>
</reference>
<evidence type="ECO:0000256" key="1">
    <source>
        <dbReference type="SAM" id="Phobius"/>
    </source>
</evidence>
<proteinExistence type="predicted"/>
<organism evidence="2 3">
    <name type="scientific">Longibacter salinarum</name>
    <dbReference type="NCBI Taxonomy" id="1850348"/>
    <lineage>
        <taxon>Bacteria</taxon>
        <taxon>Pseudomonadati</taxon>
        <taxon>Rhodothermota</taxon>
        <taxon>Rhodothermia</taxon>
        <taxon>Rhodothermales</taxon>
        <taxon>Salisaetaceae</taxon>
        <taxon>Longibacter</taxon>
    </lineage>
</organism>
<keyword evidence="1" id="KW-0812">Transmembrane</keyword>
<dbReference type="EMBL" id="PDEQ01000001">
    <property type="protein sequence ID" value="PEN14806.1"/>
    <property type="molecule type" value="Genomic_DNA"/>
</dbReference>
<feature type="transmembrane region" description="Helical" evidence="1">
    <location>
        <begin position="79"/>
        <end position="101"/>
    </location>
</feature>
<name>A0A2A8D1L9_9BACT</name>
<accession>A0A2A8D1L9</accession>
<protein>
    <submittedName>
        <fullName evidence="2">Uncharacterized protein</fullName>
    </submittedName>
</protein>
<keyword evidence="1" id="KW-1133">Transmembrane helix</keyword>
<comment type="caution">
    <text evidence="2">The sequence shown here is derived from an EMBL/GenBank/DDBJ whole genome shotgun (WGS) entry which is preliminary data.</text>
</comment>
<evidence type="ECO:0000313" key="3">
    <source>
        <dbReference type="Proteomes" id="UP000220102"/>
    </source>
</evidence>
<keyword evidence="1" id="KW-0472">Membrane</keyword>
<keyword evidence="3" id="KW-1185">Reference proteome</keyword>
<dbReference type="Proteomes" id="UP000220102">
    <property type="component" value="Unassembled WGS sequence"/>
</dbReference>
<dbReference type="AlphaFoldDB" id="A0A2A8D1L9"/>
<feature type="transmembrane region" description="Helical" evidence="1">
    <location>
        <begin position="7"/>
        <end position="30"/>
    </location>
</feature>
<sequence>MIRRLGLTILHLSIILLPGVIYILSRSFAIVPSRFDDVVYDFLIPDLGLVFLCASSAIIYLLWTRAPRSVSFIPKWMDWLAYLFIVPLTFLLGFDNVILYYQGSLPTAVSVSCLLVFITHMIAHLLPMLALEKIYSRVNAWWSQ</sequence>
<evidence type="ECO:0000313" key="2">
    <source>
        <dbReference type="EMBL" id="PEN14806.1"/>
    </source>
</evidence>
<gene>
    <name evidence="2" type="ORF">CRI94_00480</name>
</gene>
<feature type="transmembrane region" description="Helical" evidence="1">
    <location>
        <begin position="107"/>
        <end position="131"/>
    </location>
</feature>
<feature type="transmembrane region" description="Helical" evidence="1">
    <location>
        <begin position="42"/>
        <end position="63"/>
    </location>
</feature>